<dbReference type="HOGENOM" id="CLU_060932_0_0_5"/>
<name>N0BBN1_9HYPH</name>
<organism evidence="2 3">
    <name type="scientific">Hyphomicrobium denitrificans 1NES1</name>
    <dbReference type="NCBI Taxonomy" id="670307"/>
    <lineage>
        <taxon>Bacteria</taxon>
        <taxon>Pseudomonadati</taxon>
        <taxon>Pseudomonadota</taxon>
        <taxon>Alphaproteobacteria</taxon>
        <taxon>Hyphomicrobiales</taxon>
        <taxon>Hyphomicrobiaceae</taxon>
        <taxon>Hyphomicrobium</taxon>
    </lineage>
</organism>
<dbReference type="GO" id="GO:0016787">
    <property type="term" value="F:hydrolase activity"/>
    <property type="evidence" value="ECO:0007669"/>
    <property type="project" value="InterPro"/>
</dbReference>
<dbReference type="Gene3D" id="3.30.420.40">
    <property type="match status" value="1"/>
</dbReference>
<dbReference type="KEGG" id="hdt:HYPDE_31283"/>
<keyword evidence="3" id="KW-1185">Reference proteome</keyword>
<proteinExistence type="predicted"/>
<dbReference type="EMBL" id="CP005587">
    <property type="protein sequence ID" value="AGK57931.1"/>
    <property type="molecule type" value="Genomic_DNA"/>
</dbReference>
<dbReference type="STRING" id="670307.HYPDE_31283"/>
<accession>N0BBN1</accession>
<evidence type="ECO:0000313" key="2">
    <source>
        <dbReference type="EMBL" id="AGK57931.1"/>
    </source>
</evidence>
<dbReference type="InterPro" id="IPR002756">
    <property type="entry name" value="MfnF"/>
</dbReference>
<gene>
    <name evidence="2" type="ORF">HYPDE_31283</name>
</gene>
<dbReference type="InterPro" id="IPR002821">
    <property type="entry name" value="Hydantoinase_A"/>
</dbReference>
<dbReference type="Proteomes" id="UP000005952">
    <property type="component" value="Chromosome"/>
</dbReference>
<evidence type="ECO:0000313" key="3">
    <source>
        <dbReference type="Proteomes" id="UP000005952"/>
    </source>
</evidence>
<feature type="domain" description="Hydantoinase A/oxoprolinase" evidence="1">
    <location>
        <begin position="62"/>
        <end position="306"/>
    </location>
</feature>
<dbReference type="Pfam" id="PF01968">
    <property type="entry name" value="Hydantoinase_A"/>
    <property type="match status" value="1"/>
</dbReference>
<protein>
    <submittedName>
        <fullName evidence="2">H4MPT-linked C1 transfer pathway protein</fullName>
    </submittedName>
</protein>
<sequence length="340" mass="36269">MKTDMTIVAGYDVGGAHLKVARIENGRLAAVRQIACPLWHGLDQLDAALASAAPIVGGAAIHAITMTAELTEIFASREEGVVALLERLRQRIAGDLRIFVGLKGFTDVQAARGDPLSVASANFLATARLVAERQPRAVLIDFGSTTTDIVACDRPQGLSDAERLQTGELVYTGLTRTAVPSVATRAPLAGQWQGLARDTFATMGDVRRILGELPEDVDFHATADGRGKSLSESLARFARGFGRDADMRHLTTWQASAAYVAERQMRSIHDGVLQVLSRPGIVAEAVVVAGIGASTAERIASRMNLRASDFGTLIDAPDEHRLWATRCAPAVSVALLQAKR</sequence>
<dbReference type="Gene3D" id="3.30.420.190">
    <property type="entry name" value="conserved archaeal protein q6m145"/>
    <property type="match status" value="1"/>
</dbReference>
<dbReference type="NCBIfam" id="TIGR03123">
    <property type="entry name" value="one_C_unchar_1"/>
    <property type="match status" value="1"/>
</dbReference>
<dbReference type="eggNOG" id="COG1548">
    <property type="taxonomic scope" value="Bacteria"/>
</dbReference>
<evidence type="ECO:0000259" key="1">
    <source>
        <dbReference type="Pfam" id="PF01968"/>
    </source>
</evidence>
<reference evidence="2 3" key="1">
    <citation type="journal article" date="2013" name="Genome Announc.">
        <title>Genome sequences for three denitrifying bacterial strains isolated from a uranium- and nitrate-contaminated subsurface environment.</title>
        <authorList>
            <person name="Venkatramanan R."/>
            <person name="Prakash O."/>
            <person name="Woyke T."/>
            <person name="Chain P."/>
            <person name="Goodwin L.A."/>
            <person name="Watson D."/>
            <person name="Brooks S."/>
            <person name="Kostka J.E."/>
            <person name="Green S.J."/>
        </authorList>
    </citation>
    <scope>NUCLEOTIDE SEQUENCE [LARGE SCALE GENOMIC DNA]</scope>
    <source>
        <strain evidence="2 3">1NES1</strain>
    </source>
</reference>
<dbReference type="AlphaFoldDB" id="N0BBN1"/>